<dbReference type="HOGENOM" id="CLU_539302_0_0_6"/>
<feature type="domain" description="PelB C-terminal" evidence="3">
    <location>
        <begin position="201"/>
        <end position="504"/>
    </location>
</feature>
<feature type="signal peptide" evidence="2">
    <location>
        <begin position="1"/>
        <end position="25"/>
    </location>
</feature>
<proteinExistence type="predicted"/>
<dbReference type="RefSeq" id="WP_070114078.1">
    <property type="nucleotide sequence ID" value="NZ_CP005986.1"/>
</dbReference>
<protein>
    <submittedName>
        <fullName evidence="4">TPR repeat-containing protein</fullName>
    </submittedName>
</protein>
<accession>A0A059ZVE6</accession>
<dbReference type="AlphaFoldDB" id="A0A059ZVE6"/>
<evidence type="ECO:0000256" key="2">
    <source>
        <dbReference type="SAM" id="SignalP"/>
    </source>
</evidence>
<dbReference type="InterPro" id="IPR057306">
    <property type="entry name" value="B-barrel_PelB_C"/>
</dbReference>
<dbReference type="eggNOG" id="COG0457">
    <property type="taxonomic scope" value="Bacteria"/>
</dbReference>
<keyword evidence="2" id="KW-0732">Signal</keyword>
<evidence type="ECO:0000256" key="1">
    <source>
        <dbReference type="SAM" id="MobiDB-lite"/>
    </source>
</evidence>
<dbReference type="EMBL" id="CP005986">
    <property type="protein sequence ID" value="AIA53931.1"/>
    <property type="molecule type" value="Genomic_DNA"/>
</dbReference>
<evidence type="ECO:0000313" key="4">
    <source>
        <dbReference type="EMBL" id="AIA53931.1"/>
    </source>
</evidence>
<organism evidence="4 5">
    <name type="scientific">Acidithiobacillus caldus (strain ATCC 51756 / DSM 8584 / KU)</name>
    <dbReference type="NCBI Taxonomy" id="637389"/>
    <lineage>
        <taxon>Bacteria</taxon>
        <taxon>Pseudomonadati</taxon>
        <taxon>Pseudomonadota</taxon>
        <taxon>Acidithiobacillia</taxon>
        <taxon>Acidithiobacillales</taxon>
        <taxon>Acidithiobacillaceae</taxon>
        <taxon>Acidithiobacillus</taxon>
    </lineage>
</organism>
<feature type="region of interest" description="Disordered" evidence="1">
    <location>
        <begin position="41"/>
        <end position="67"/>
    </location>
</feature>
<dbReference type="Proteomes" id="UP000005522">
    <property type="component" value="Chromosome"/>
</dbReference>
<dbReference type="Pfam" id="PF24604">
    <property type="entry name" value="B-barrel_PelB_C"/>
    <property type="match status" value="1"/>
</dbReference>
<name>A0A059ZVE6_ACICK</name>
<evidence type="ECO:0000313" key="5">
    <source>
        <dbReference type="Proteomes" id="UP000005522"/>
    </source>
</evidence>
<evidence type="ECO:0000259" key="3">
    <source>
        <dbReference type="Pfam" id="PF24604"/>
    </source>
</evidence>
<sequence length="505" mass="55458">MNARDYGYVLISGLGALWYTPGALAAEPAADAAVTTPFRSPVTIPSAPSEDEARADSSPVDATGAFSSDPLRTLAESLSASPSLGDATRRILLAEARRGDYLPAISWALGQSYWGLAQLLIQNNPKPTPDWAKLSLALHRYDGPEMARLLQHPERLPARDRLQAQMDLGRYGQARKDALAAMETDPYDWRLRREYLQAVRKSASYVDLAGIWQSFNGLSQYGPRLRGRLALGDAWGIELDADALREATSQAAGLQRLPGWSERAALGLYWQAPDWEIQTLVGSYEGMRNHLTLDLKARWQMSAGRVLSGTVEYHGRSQQSPALAVAGMASGIRLQLMQQVGAWTAGLGAGWRQYRGQDGVDLGSDLFAGASLLWRHGLGPWELEAGPFVDYHDLNRRGQVQGLVAQTLIPSARTIDSVLPGSYGDVGLRLQWGQWERAIDSNWTPYLALSVYDNTRFGMQYQLDAGVSTPVFGPDRLRIGFSQGQGGNGLAISERIFKMAYRVYF</sequence>
<feature type="chain" id="PRO_5001581978" evidence="2">
    <location>
        <begin position="26"/>
        <end position="505"/>
    </location>
</feature>
<gene>
    <name evidence="4" type="ORF">Acaty_c0039</name>
</gene>
<reference evidence="4 5" key="1">
    <citation type="journal article" date="2009" name="J. Bacteriol.">
        <title>Draft genome sequence of the extremely acidophilic bacterium Acidithiobacillus caldus ATCC 51756 reveals metabolic versatility in the genus Acidithiobacillus.</title>
        <authorList>
            <person name="Valdes J."/>
            <person name="Quatrini R."/>
            <person name="Hallberg K."/>
            <person name="Dopson M."/>
            <person name="Valenzuela P.D."/>
            <person name="Holmes D.S."/>
        </authorList>
    </citation>
    <scope>NUCLEOTIDE SEQUENCE [LARGE SCALE GENOMIC DNA]</scope>
    <source>
        <strain evidence="5">ATCC 51756 / DSM 8584 / KU</strain>
    </source>
</reference>
<dbReference type="KEGG" id="acz:Acaty_c0039"/>